<dbReference type="GO" id="GO:0009378">
    <property type="term" value="F:four-way junction helicase activity"/>
    <property type="evidence" value="ECO:0007669"/>
    <property type="project" value="TreeGrafter"/>
</dbReference>
<evidence type="ECO:0000256" key="7">
    <source>
        <dbReference type="ARBA" id="ARBA00034808"/>
    </source>
</evidence>
<dbReference type="GO" id="GO:0043138">
    <property type="term" value="F:3'-5' DNA helicase activity"/>
    <property type="evidence" value="ECO:0007669"/>
    <property type="project" value="UniProtKB-EC"/>
</dbReference>
<dbReference type="Proteomes" id="UP000239814">
    <property type="component" value="Chromosome"/>
</dbReference>
<dbReference type="GO" id="GO:0043590">
    <property type="term" value="C:bacterial nucleoid"/>
    <property type="evidence" value="ECO:0007669"/>
    <property type="project" value="TreeGrafter"/>
</dbReference>
<comment type="similarity">
    <text evidence="1">Belongs to the helicase family. RecQ subfamily.</text>
</comment>
<dbReference type="AlphaFoldDB" id="A0A2S0KJB7"/>
<dbReference type="GO" id="GO:0006281">
    <property type="term" value="P:DNA repair"/>
    <property type="evidence" value="ECO:0007669"/>
    <property type="project" value="TreeGrafter"/>
</dbReference>
<dbReference type="PROSITE" id="PS51194">
    <property type="entry name" value="HELICASE_CTER"/>
    <property type="match status" value="1"/>
</dbReference>
<dbReference type="SMART" id="SM00490">
    <property type="entry name" value="HELICc"/>
    <property type="match status" value="1"/>
</dbReference>
<dbReference type="OrthoDB" id="9760034at2"/>
<keyword evidence="11" id="KW-1185">Reference proteome</keyword>
<name>A0A2S0KJB7_9ACTN</name>
<sequence>METRTLSAQDRPVAERVIHALAGPDARLRPDQETAVATLATPGARALVVQATGWGKSAVYWAATAVIRAAGGGPTLIVSPLLSLMRDQVAAATRGGLRAATVNSSNIDEWSAVEADLAAGELDVLLVSPERLANPGFGRRVLDALAGRLGLVVIDEAHAISDWGHDFRPDYRRVADVLQQLNPQTSVLATTATANQRVTDDVAAQLGEDGRTLVLRGPLARKSLHLNVIDGLSPLERYGWVADQLPVLPGSGIVYVLTVADADRLVTAIKAARGDDYPVAAYTGQLSADERHRLEDDLLANRVKALVATSALGMGFDKPDLGFVVHVGAPPSPVSYYQQVGRAGRALDEAVVVLLASGMDESVWEYFATATIPDPNRMERLLAAMDDAGGPVSVPQLEAVTGLRRTRVELMCKQLAVDGAVERTADGWVRTGRPWRHDAEHYAGVLGVRRREADIMRSYIGGRACLMKLLTQALDDPRAEDCGRCSVCLGTLTPGLQLKAPREVLGIVSTALRRQAQVLEPRKMWPGGTYGTRGRIPANRLAEPGRVLAFADAPQWGDTLDQARRGDETARDELARAAVTVLADWGRAGIRPELICALDLGTGLAADLAQRLRVIGKRAPCDDYPVRPGDGPGREANGAAEAVYWRDHLGPPPALDGTGPEPGGPSVLLVVDETSSTWPITLAAAALREAGAGPVLPLVIHQTV</sequence>
<dbReference type="Gene3D" id="3.40.50.300">
    <property type="entry name" value="P-loop containing nucleotide triphosphate hydrolases"/>
    <property type="match status" value="2"/>
</dbReference>
<dbReference type="PROSITE" id="PS51192">
    <property type="entry name" value="HELICASE_ATP_BIND_1"/>
    <property type="match status" value="1"/>
</dbReference>
<keyword evidence="5" id="KW-0413">Isomerase</keyword>
<dbReference type="Pfam" id="PF00271">
    <property type="entry name" value="Helicase_C"/>
    <property type="match status" value="1"/>
</dbReference>
<dbReference type="GO" id="GO:0003677">
    <property type="term" value="F:DNA binding"/>
    <property type="evidence" value="ECO:0007669"/>
    <property type="project" value="UniProtKB-KW"/>
</dbReference>
<keyword evidence="3" id="KW-0067">ATP-binding</keyword>
<dbReference type="PANTHER" id="PTHR13710:SF105">
    <property type="entry name" value="ATP-DEPENDENT DNA HELICASE Q1"/>
    <property type="match status" value="1"/>
</dbReference>
<evidence type="ECO:0000256" key="4">
    <source>
        <dbReference type="ARBA" id="ARBA00023125"/>
    </source>
</evidence>
<feature type="domain" description="Helicase ATP-binding" evidence="8">
    <location>
        <begin position="37"/>
        <end position="212"/>
    </location>
</feature>
<proteinExistence type="inferred from homology"/>
<keyword evidence="10" id="KW-0347">Helicase</keyword>
<evidence type="ECO:0000313" key="10">
    <source>
        <dbReference type="EMBL" id="AVM01753.1"/>
    </source>
</evidence>
<evidence type="ECO:0000259" key="8">
    <source>
        <dbReference type="PROSITE" id="PS51192"/>
    </source>
</evidence>
<keyword evidence="2" id="KW-0547">Nucleotide-binding</keyword>
<dbReference type="KEGG" id="git:C6V83_17295"/>
<dbReference type="EMBL" id="CP027433">
    <property type="protein sequence ID" value="AVM01753.1"/>
    <property type="molecule type" value="Genomic_DNA"/>
</dbReference>
<dbReference type="InterPro" id="IPR001650">
    <property type="entry name" value="Helicase_C-like"/>
</dbReference>
<dbReference type="SMART" id="SM00487">
    <property type="entry name" value="DEXDc"/>
    <property type="match status" value="1"/>
</dbReference>
<evidence type="ECO:0000313" key="11">
    <source>
        <dbReference type="Proteomes" id="UP000239814"/>
    </source>
</evidence>
<dbReference type="Pfam" id="PF00270">
    <property type="entry name" value="DEAD"/>
    <property type="match status" value="1"/>
</dbReference>
<dbReference type="EC" id="5.6.2.4" evidence="7"/>
<dbReference type="RefSeq" id="WP_105943456.1">
    <property type="nucleotide sequence ID" value="NZ_CP027433.1"/>
</dbReference>
<protein>
    <recommendedName>
        <fullName evidence="7">DNA 3'-5' helicase</fullName>
        <ecNumber evidence="7">5.6.2.4</ecNumber>
    </recommendedName>
</protein>
<evidence type="ECO:0000256" key="2">
    <source>
        <dbReference type="ARBA" id="ARBA00022741"/>
    </source>
</evidence>
<dbReference type="InterPro" id="IPR014001">
    <property type="entry name" value="Helicase_ATP-bd"/>
</dbReference>
<organism evidence="10 11">
    <name type="scientific">Gordonia iterans</name>
    <dbReference type="NCBI Taxonomy" id="1004901"/>
    <lineage>
        <taxon>Bacteria</taxon>
        <taxon>Bacillati</taxon>
        <taxon>Actinomycetota</taxon>
        <taxon>Actinomycetes</taxon>
        <taxon>Mycobacteriales</taxon>
        <taxon>Gordoniaceae</taxon>
        <taxon>Gordonia</taxon>
    </lineage>
</organism>
<evidence type="ECO:0000259" key="9">
    <source>
        <dbReference type="PROSITE" id="PS51194"/>
    </source>
</evidence>
<evidence type="ECO:0000256" key="1">
    <source>
        <dbReference type="ARBA" id="ARBA00005446"/>
    </source>
</evidence>
<keyword evidence="10" id="KW-0378">Hydrolase</keyword>
<gene>
    <name evidence="10" type="ORF">C6V83_17295</name>
</gene>
<evidence type="ECO:0000256" key="3">
    <source>
        <dbReference type="ARBA" id="ARBA00022840"/>
    </source>
</evidence>
<dbReference type="GO" id="GO:0005737">
    <property type="term" value="C:cytoplasm"/>
    <property type="evidence" value="ECO:0007669"/>
    <property type="project" value="TreeGrafter"/>
</dbReference>
<evidence type="ECO:0000256" key="6">
    <source>
        <dbReference type="ARBA" id="ARBA00034617"/>
    </source>
</evidence>
<dbReference type="GO" id="GO:0006310">
    <property type="term" value="P:DNA recombination"/>
    <property type="evidence" value="ECO:0007669"/>
    <property type="project" value="TreeGrafter"/>
</dbReference>
<reference evidence="10 11" key="1">
    <citation type="submission" date="2018-03" db="EMBL/GenBank/DDBJ databases">
        <title>Characteristics and genome of n-alkane degrading marine bacteria Gordonia iterans isolated from crude oil contaminated in Tae-an, South Korea.</title>
        <authorList>
            <person name="Lee S.-S."/>
            <person name="Kim H."/>
        </authorList>
    </citation>
    <scope>NUCLEOTIDE SEQUENCE [LARGE SCALE GENOMIC DNA]</scope>
    <source>
        <strain evidence="10 11">Co17</strain>
    </source>
</reference>
<dbReference type="SUPFAM" id="SSF52540">
    <property type="entry name" value="P-loop containing nucleoside triphosphate hydrolases"/>
    <property type="match status" value="1"/>
</dbReference>
<dbReference type="GO" id="GO:0005524">
    <property type="term" value="F:ATP binding"/>
    <property type="evidence" value="ECO:0007669"/>
    <property type="project" value="UniProtKB-KW"/>
</dbReference>
<dbReference type="PANTHER" id="PTHR13710">
    <property type="entry name" value="DNA HELICASE RECQ FAMILY MEMBER"/>
    <property type="match status" value="1"/>
</dbReference>
<comment type="catalytic activity">
    <reaction evidence="6">
        <text>Couples ATP hydrolysis with the unwinding of duplex DNA by translocating in the 3'-5' direction.</text>
        <dbReference type="EC" id="5.6.2.4"/>
    </reaction>
</comment>
<dbReference type="InterPro" id="IPR027417">
    <property type="entry name" value="P-loop_NTPase"/>
</dbReference>
<keyword evidence="4" id="KW-0238">DNA-binding</keyword>
<accession>A0A2S0KJB7</accession>
<dbReference type="InterPro" id="IPR011545">
    <property type="entry name" value="DEAD/DEAH_box_helicase_dom"/>
</dbReference>
<feature type="domain" description="Helicase C-terminal" evidence="9">
    <location>
        <begin position="240"/>
        <end position="401"/>
    </location>
</feature>
<evidence type="ECO:0000256" key="5">
    <source>
        <dbReference type="ARBA" id="ARBA00023235"/>
    </source>
</evidence>
<dbReference type="GO" id="GO:0030894">
    <property type="term" value="C:replisome"/>
    <property type="evidence" value="ECO:0007669"/>
    <property type="project" value="TreeGrafter"/>
</dbReference>